<dbReference type="InterPro" id="IPR039424">
    <property type="entry name" value="SBP_5"/>
</dbReference>
<accession>A0AAX4HJI0</accession>
<feature type="domain" description="Solute-binding protein family 5" evidence="5">
    <location>
        <begin position="71"/>
        <end position="475"/>
    </location>
</feature>
<evidence type="ECO:0000256" key="1">
    <source>
        <dbReference type="ARBA" id="ARBA00004196"/>
    </source>
</evidence>
<protein>
    <submittedName>
        <fullName evidence="6">ABC transporter substrate-binding protein</fullName>
    </submittedName>
</protein>
<name>A0AAX4HJI0_9BACT</name>
<evidence type="ECO:0000313" key="7">
    <source>
        <dbReference type="Proteomes" id="UP001324634"/>
    </source>
</evidence>
<comment type="subcellular location">
    <subcellularLocation>
        <location evidence="1">Cell envelope</location>
    </subcellularLocation>
</comment>
<keyword evidence="7" id="KW-1185">Reference proteome</keyword>
<reference evidence="6 7" key="1">
    <citation type="submission" date="2023-11" db="EMBL/GenBank/DDBJ databases">
        <title>Peredibacter starrii A3.12.</title>
        <authorList>
            <person name="Mitchell R.J."/>
        </authorList>
    </citation>
    <scope>NUCLEOTIDE SEQUENCE [LARGE SCALE GENOMIC DNA]</scope>
    <source>
        <strain evidence="6 7">A3.12</strain>
    </source>
</reference>
<dbReference type="Gene3D" id="3.10.105.10">
    <property type="entry name" value="Dipeptide-binding Protein, Domain 3"/>
    <property type="match status" value="1"/>
</dbReference>
<keyword evidence="3" id="KW-0813">Transport</keyword>
<keyword evidence="4" id="KW-0732">Signal</keyword>
<dbReference type="EMBL" id="CP139487">
    <property type="protein sequence ID" value="WPU63396.1"/>
    <property type="molecule type" value="Genomic_DNA"/>
</dbReference>
<comment type="similarity">
    <text evidence="2">Belongs to the bacterial solute-binding protein 5 family.</text>
</comment>
<dbReference type="GO" id="GO:0043190">
    <property type="term" value="C:ATP-binding cassette (ABC) transporter complex"/>
    <property type="evidence" value="ECO:0007669"/>
    <property type="project" value="InterPro"/>
</dbReference>
<dbReference type="KEGG" id="psti:SOO65_11930"/>
<evidence type="ECO:0000259" key="5">
    <source>
        <dbReference type="Pfam" id="PF00496"/>
    </source>
</evidence>
<dbReference type="PIRSF" id="PIRSF002741">
    <property type="entry name" value="MppA"/>
    <property type="match status" value="1"/>
</dbReference>
<gene>
    <name evidence="6" type="ORF">SOO65_11930</name>
</gene>
<proteinExistence type="inferred from homology"/>
<dbReference type="Proteomes" id="UP001324634">
    <property type="component" value="Chromosome"/>
</dbReference>
<dbReference type="AlphaFoldDB" id="A0AAX4HJI0"/>
<dbReference type="GO" id="GO:0015833">
    <property type="term" value="P:peptide transport"/>
    <property type="evidence" value="ECO:0007669"/>
    <property type="project" value="TreeGrafter"/>
</dbReference>
<evidence type="ECO:0000256" key="3">
    <source>
        <dbReference type="ARBA" id="ARBA00022448"/>
    </source>
</evidence>
<dbReference type="PANTHER" id="PTHR30290:SF10">
    <property type="entry name" value="PERIPLASMIC OLIGOPEPTIDE-BINDING PROTEIN-RELATED"/>
    <property type="match status" value="1"/>
</dbReference>
<dbReference type="Pfam" id="PF00496">
    <property type="entry name" value="SBP_bac_5"/>
    <property type="match status" value="1"/>
</dbReference>
<dbReference type="InterPro" id="IPR030678">
    <property type="entry name" value="Peptide/Ni-bd"/>
</dbReference>
<dbReference type="RefSeq" id="WP_321390028.1">
    <property type="nucleotide sequence ID" value="NZ_CP139487.1"/>
</dbReference>
<dbReference type="SUPFAM" id="SSF53850">
    <property type="entry name" value="Periplasmic binding protein-like II"/>
    <property type="match status" value="1"/>
</dbReference>
<organism evidence="6 7">
    <name type="scientific">Peredibacter starrii</name>
    <dbReference type="NCBI Taxonomy" id="28202"/>
    <lineage>
        <taxon>Bacteria</taxon>
        <taxon>Pseudomonadati</taxon>
        <taxon>Bdellovibrionota</taxon>
        <taxon>Bacteriovoracia</taxon>
        <taxon>Bacteriovoracales</taxon>
        <taxon>Bacteriovoracaceae</taxon>
        <taxon>Peredibacter</taxon>
    </lineage>
</organism>
<evidence type="ECO:0000313" key="6">
    <source>
        <dbReference type="EMBL" id="WPU63396.1"/>
    </source>
</evidence>
<dbReference type="PANTHER" id="PTHR30290">
    <property type="entry name" value="PERIPLASMIC BINDING COMPONENT OF ABC TRANSPORTER"/>
    <property type="match status" value="1"/>
</dbReference>
<dbReference type="Gene3D" id="3.90.76.10">
    <property type="entry name" value="Dipeptide-binding Protein, Domain 1"/>
    <property type="match status" value="1"/>
</dbReference>
<evidence type="ECO:0000256" key="4">
    <source>
        <dbReference type="ARBA" id="ARBA00022729"/>
    </source>
</evidence>
<dbReference type="GO" id="GO:0030288">
    <property type="term" value="C:outer membrane-bounded periplasmic space"/>
    <property type="evidence" value="ECO:0007669"/>
    <property type="project" value="UniProtKB-ARBA"/>
</dbReference>
<dbReference type="GO" id="GO:1904680">
    <property type="term" value="F:peptide transmembrane transporter activity"/>
    <property type="evidence" value="ECO:0007669"/>
    <property type="project" value="TreeGrafter"/>
</dbReference>
<dbReference type="PROSITE" id="PS51257">
    <property type="entry name" value="PROKAR_LIPOPROTEIN"/>
    <property type="match status" value="1"/>
</dbReference>
<evidence type="ECO:0000256" key="2">
    <source>
        <dbReference type="ARBA" id="ARBA00005695"/>
    </source>
</evidence>
<sequence length="569" mass="65232">MKLLAALSLVTLFLVGCTKSKVSDVKELNLLSVMKVSGFDPALGGDMYTSAEMGKVYEGLFEFHPTKRPYELMPNLAEALPEVSKDGLTYTFKIKKGVMFRDDPAFPNGKGRELKASDVVYSIKRLADVNVRSRGWWLYDDKVEGLNEWRDRKGKYEEEVSGLKALDDHTLQVKVKKPYPQLLYAMAMPFSFIVAPEAVNHYGNEFINHPVGTGAFILNKYEQSNTIVYHKNPNYREKYFPNEDGSKGLRVPGVDKITVHIILESQPQWLQFKKGKLDISNIPKDFFEETVGPDKQLKGELKDKGVKLDYMPMLDVTFYAFNHEDKTFKDVRVRRAMSLAYERSESNRLFYNSTAMVAQGVIPPGMGGYDEKFENPWVKFDVEQAKKLMAEAGYPDGKGFPEITVQTVNDTEARQGIEFFAKCMARIGIKIKIGTNTWPELVNKVSKKQHQMYTMAWGADYPDAENFLGLLYCPYQAPGSNGSNYCNPKFDELFRKSTIMQDGPERSALYREINQMVSQDVPWIFGFHRTKFTVTTPWVRNYNFMEFNHSQYQYLSIDVEAKKKEISKF</sequence>
<dbReference type="InterPro" id="IPR000914">
    <property type="entry name" value="SBP_5_dom"/>
</dbReference>
<dbReference type="Gene3D" id="3.40.190.10">
    <property type="entry name" value="Periplasmic binding protein-like II"/>
    <property type="match status" value="1"/>
</dbReference>